<evidence type="ECO:0000313" key="1">
    <source>
        <dbReference type="EMBL" id="MFC7192361.1"/>
    </source>
</evidence>
<reference evidence="1 2" key="1">
    <citation type="journal article" date="2019" name="Int. J. Syst. Evol. Microbiol.">
        <title>The Global Catalogue of Microorganisms (GCM) 10K type strain sequencing project: providing services to taxonomists for standard genome sequencing and annotation.</title>
        <authorList>
            <consortium name="The Broad Institute Genomics Platform"/>
            <consortium name="The Broad Institute Genome Sequencing Center for Infectious Disease"/>
            <person name="Wu L."/>
            <person name="Ma J."/>
        </authorList>
    </citation>
    <scope>NUCLEOTIDE SEQUENCE [LARGE SCALE GENOMIC DNA]</scope>
    <source>
        <strain evidence="1 2">RDMS1</strain>
    </source>
</reference>
<dbReference type="AlphaFoldDB" id="A0ABD5YY58"/>
<protein>
    <submittedName>
        <fullName evidence="1">LWR-salt protein</fullName>
    </submittedName>
</protein>
<accession>A0ABD5YY58</accession>
<dbReference type="GeneID" id="76202041"/>
<dbReference type="NCBIfam" id="NF033910">
    <property type="entry name" value="LWR_salt"/>
    <property type="match status" value="1"/>
</dbReference>
<evidence type="ECO:0000313" key="2">
    <source>
        <dbReference type="Proteomes" id="UP001596417"/>
    </source>
</evidence>
<proteinExistence type="predicted"/>
<dbReference type="RefSeq" id="WP_264556368.1">
    <property type="nucleotide sequence ID" value="NZ_CP109980.1"/>
</dbReference>
<sequence length="141" mass="16076">MSGTGGQNENEDLSATYRFKVRFRLEPQTDVQLDPQSFETLLSKPASPPGEKDWLFFRDNLWRGEVNDEPHMRSRMETTLGVPIEKIRFRELRTTSSYLDTLKEAITEELDTPPTVFGNATNADNVLKKYLGSSIHVCPPN</sequence>
<name>A0ABD5YY58_9EURY</name>
<gene>
    <name evidence="1" type="primary">lwrS</name>
    <name evidence="1" type="ORF">ACFQL7_22800</name>
</gene>
<dbReference type="InterPro" id="IPR049798">
    <property type="entry name" value="LWR_salt"/>
</dbReference>
<dbReference type="Proteomes" id="UP001596417">
    <property type="component" value="Unassembled WGS sequence"/>
</dbReference>
<organism evidence="1 2">
    <name type="scientific">Halocatena marina</name>
    <dbReference type="NCBI Taxonomy" id="2934937"/>
    <lineage>
        <taxon>Archaea</taxon>
        <taxon>Methanobacteriati</taxon>
        <taxon>Methanobacteriota</taxon>
        <taxon>Stenosarchaea group</taxon>
        <taxon>Halobacteria</taxon>
        <taxon>Halobacteriales</taxon>
        <taxon>Natronomonadaceae</taxon>
        <taxon>Halocatena</taxon>
    </lineage>
</organism>
<dbReference type="Pfam" id="PF26423">
    <property type="entry name" value="LWR_salt"/>
    <property type="match status" value="1"/>
</dbReference>
<comment type="caution">
    <text evidence="1">The sequence shown here is derived from an EMBL/GenBank/DDBJ whole genome shotgun (WGS) entry which is preliminary data.</text>
</comment>
<keyword evidence="2" id="KW-1185">Reference proteome</keyword>
<dbReference type="EMBL" id="JBHTAX010000004">
    <property type="protein sequence ID" value="MFC7192361.1"/>
    <property type="molecule type" value="Genomic_DNA"/>
</dbReference>